<proteinExistence type="predicted"/>
<dbReference type="Proteomes" id="UP000008909">
    <property type="component" value="Unassembled WGS sequence"/>
</dbReference>
<dbReference type="PANTHER" id="PTHR37984">
    <property type="entry name" value="PROTEIN CBG26694"/>
    <property type="match status" value="1"/>
</dbReference>
<dbReference type="PANTHER" id="PTHR37984:SF13">
    <property type="entry name" value="RIBONUCLEASE H"/>
    <property type="match status" value="1"/>
</dbReference>
<reference evidence="2" key="1">
    <citation type="journal article" date="2011" name="Genome Biol.">
        <title>The draft genome of the carcinogenic human liver fluke Clonorchis sinensis.</title>
        <authorList>
            <person name="Wang X."/>
            <person name="Chen W."/>
            <person name="Huang Y."/>
            <person name="Sun J."/>
            <person name="Men J."/>
            <person name="Liu H."/>
            <person name="Luo F."/>
            <person name="Guo L."/>
            <person name="Lv X."/>
            <person name="Deng C."/>
            <person name="Zhou C."/>
            <person name="Fan Y."/>
            <person name="Li X."/>
            <person name="Huang L."/>
            <person name="Hu Y."/>
            <person name="Liang C."/>
            <person name="Hu X."/>
            <person name="Xu J."/>
            <person name="Yu X."/>
        </authorList>
    </citation>
    <scope>NUCLEOTIDE SEQUENCE [LARGE SCALE GENOMIC DNA]</scope>
    <source>
        <strain evidence="2">Henan</strain>
    </source>
</reference>
<dbReference type="InterPro" id="IPR050951">
    <property type="entry name" value="Retrovirus_Pol_polyprotein"/>
</dbReference>
<accession>G7YF39</accession>
<evidence type="ECO:0000313" key="2">
    <source>
        <dbReference type="EMBL" id="GAA51572.1"/>
    </source>
</evidence>
<name>G7YF39_CLOSI</name>
<protein>
    <submittedName>
        <fullName evidence="2">Uncharacterized protein</fullName>
    </submittedName>
</protein>
<dbReference type="AlphaFoldDB" id="G7YF39"/>
<evidence type="ECO:0000256" key="1">
    <source>
        <dbReference type="SAM" id="MobiDB-lite"/>
    </source>
</evidence>
<evidence type="ECO:0000313" key="3">
    <source>
        <dbReference type="Proteomes" id="UP000008909"/>
    </source>
</evidence>
<keyword evidence="3" id="KW-1185">Reference proteome</keyword>
<gene>
    <name evidence="2" type="ORF">CLF_106395</name>
</gene>
<feature type="region of interest" description="Disordered" evidence="1">
    <location>
        <begin position="145"/>
        <end position="178"/>
    </location>
</feature>
<reference key="2">
    <citation type="submission" date="2011-10" db="EMBL/GenBank/DDBJ databases">
        <title>The genome and transcriptome sequence of Clonorchis sinensis provide insights into the carcinogenic liver fluke.</title>
        <authorList>
            <person name="Wang X."/>
            <person name="Huang Y."/>
            <person name="Chen W."/>
            <person name="Liu H."/>
            <person name="Guo L."/>
            <person name="Chen Y."/>
            <person name="Luo F."/>
            <person name="Zhou W."/>
            <person name="Sun J."/>
            <person name="Mao Q."/>
            <person name="Liang P."/>
            <person name="Zhou C."/>
            <person name="Tian Y."/>
            <person name="Men J."/>
            <person name="Lv X."/>
            <person name="Huang L."/>
            <person name="Zhou J."/>
            <person name="Hu Y."/>
            <person name="Li R."/>
            <person name="Zhang F."/>
            <person name="Lei H."/>
            <person name="Li X."/>
            <person name="Hu X."/>
            <person name="Liang C."/>
            <person name="Xu J."/>
            <person name="Wu Z."/>
            <person name="Yu X."/>
        </authorList>
    </citation>
    <scope>NUCLEOTIDE SEQUENCE</scope>
    <source>
        <strain>Henan</strain>
    </source>
</reference>
<organism evidence="2 3">
    <name type="scientific">Clonorchis sinensis</name>
    <name type="common">Chinese liver fluke</name>
    <dbReference type="NCBI Taxonomy" id="79923"/>
    <lineage>
        <taxon>Eukaryota</taxon>
        <taxon>Metazoa</taxon>
        <taxon>Spiralia</taxon>
        <taxon>Lophotrochozoa</taxon>
        <taxon>Platyhelminthes</taxon>
        <taxon>Trematoda</taxon>
        <taxon>Digenea</taxon>
        <taxon>Opisthorchiida</taxon>
        <taxon>Opisthorchiata</taxon>
        <taxon>Opisthorchiidae</taxon>
        <taxon>Clonorchis</taxon>
    </lineage>
</organism>
<dbReference type="EMBL" id="DF143170">
    <property type="protein sequence ID" value="GAA51572.1"/>
    <property type="molecule type" value="Genomic_DNA"/>
</dbReference>
<sequence>MKQSPGPLQTRLDKFLLQYRITPHTTTGQAPCELLVGRRLRTRLDLLRPDLALKVKQRQCSMKQNADKHARPRTLRGGEEVYVKLQPSDKEWVRGCVKSTNRNLIDMLLEDGRIIRRHLDHIRTRKHGPDAEQTLEPTVQVDSGLKQESLETTTDASRCLRRSARESRPVERYQAGVG</sequence>